<sequence>MRIPTLPTLTAATALAATAVLGAATGATAADGDGDGDPSGTGNERGRGVVVQPTRVAPGGDFSVFDGGNCAAETGTASFVPPPGGTRLPDLRLEPLSNMIGAVSVLPEDAEPGYYKVTVECGDGAGPFTGSFTVTGSSRGGGDGDPRHEGGDAGTQPRGEAGPGPQADRRPTENRPEQDGHEQDRHEESGAGQDGRHERGAAEKDLRAGGSGHEPSAAAEARRGDGGHGDAEADHREDGVRDTGAAEPQAHHSPAPRGGVATGVGGGATSDTTAWGLGGAGVLALIGGALWYRRHGRA</sequence>
<accession>A0A927F1A1</accession>
<protein>
    <recommendedName>
        <fullName evidence="6">LPXTG cell wall anchor domain-containing protein</fullName>
    </recommendedName>
</protein>
<keyword evidence="2" id="KW-0812">Transmembrane</keyword>
<feature type="region of interest" description="Disordered" evidence="1">
    <location>
        <begin position="27"/>
        <end position="48"/>
    </location>
</feature>
<keyword evidence="3" id="KW-0732">Signal</keyword>
<evidence type="ECO:0000313" key="5">
    <source>
        <dbReference type="Proteomes" id="UP000632289"/>
    </source>
</evidence>
<evidence type="ECO:0000256" key="2">
    <source>
        <dbReference type="SAM" id="Phobius"/>
    </source>
</evidence>
<evidence type="ECO:0000256" key="1">
    <source>
        <dbReference type="SAM" id="MobiDB-lite"/>
    </source>
</evidence>
<gene>
    <name evidence="4" type="ORF">IF129_16640</name>
</gene>
<feature type="chain" id="PRO_5036904299" description="LPXTG cell wall anchor domain-containing protein" evidence="3">
    <location>
        <begin position="30"/>
        <end position="298"/>
    </location>
</feature>
<feature type="compositionally biased region" description="Basic and acidic residues" evidence="1">
    <location>
        <begin position="220"/>
        <end position="241"/>
    </location>
</feature>
<proteinExistence type="predicted"/>
<feature type="transmembrane region" description="Helical" evidence="2">
    <location>
        <begin position="274"/>
        <end position="292"/>
    </location>
</feature>
<evidence type="ECO:0000256" key="3">
    <source>
        <dbReference type="SAM" id="SignalP"/>
    </source>
</evidence>
<evidence type="ECO:0000313" key="4">
    <source>
        <dbReference type="EMBL" id="MBD3933170.1"/>
    </source>
</evidence>
<keyword evidence="2" id="KW-0472">Membrane</keyword>
<feature type="compositionally biased region" description="Basic and acidic residues" evidence="1">
    <location>
        <begin position="142"/>
        <end position="151"/>
    </location>
</feature>
<evidence type="ECO:0008006" key="6">
    <source>
        <dbReference type="Google" id="ProtNLM"/>
    </source>
</evidence>
<keyword evidence="5" id="KW-1185">Reference proteome</keyword>
<organism evidence="4 5">
    <name type="scientific">Streptomyces chumphonensis</name>
    <dbReference type="NCBI Taxonomy" id="1214925"/>
    <lineage>
        <taxon>Bacteria</taxon>
        <taxon>Bacillati</taxon>
        <taxon>Actinomycetota</taxon>
        <taxon>Actinomycetes</taxon>
        <taxon>Kitasatosporales</taxon>
        <taxon>Streptomycetaceae</taxon>
        <taxon>Streptomyces</taxon>
    </lineage>
</organism>
<feature type="signal peptide" evidence="3">
    <location>
        <begin position="1"/>
        <end position="29"/>
    </location>
</feature>
<feature type="compositionally biased region" description="Basic and acidic residues" evidence="1">
    <location>
        <begin position="167"/>
        <end position="207"/>
    </location>
</feature>
<dbReference type="EMBL" id="JACXYU010000008">
    <property type="protein sequence ID" value="MBD3933170.1"/>
    <property type="molecule type" value="Genomic_DNA"/>
</dbReference>
<keyword evidence="2" id="KW-1133">Transmembrane helix</keyword>
<feature type="region of interest" description="Disordered" evidence="1">
    <location>
        <begin position="130"/>
        <end position="266"/>
    </location>
</feature>
<comment type="caution">
    <text evidence="4">The sequence shown here is derived from an EMBL/GenBank/DDBJ whole genome shotgun (WGS) entry which is preliminary data.</text>
</comment>
<dbReference type="RefSeq" id="WP_191210461.1">
    <property type="nucleotide sequence ID" value="NZ_BAABKL010000003.1"/>
</dbReference>
<dbReference type="Proteomes" id="UP000632289">
    <property type="component" value="Unassembled WGS sequence"/>
</dbReference>
<dbReference type="AlphaFoldDB" id="A0A927F1A1"/>
<reference evidence="4" key="1">
    <citation type="submission" date="2020-09" db="EMBL/GenBank/DDBJ databases">
        <title>Secondary metabolite and genome analysis of marine Streptomyces chumphonensis KK1-2T.</title>
        <authorList>
            <person name="Phongsopitanun W."/>
            <person name="Kanchanasin P."/>
            <person name="Pittayakhajonwut P."/>
            <person name="Suwanborirux K."/>
            <person name="Tanasupawat S."/>
        </authorList>
    </citation>
    <scope>NUCLEOTIDE SEQUENCE</scope>
    <source>
        <strain evidence="4">KK1-2</strain>
    </source>
</reference>
<name>A0A927F1A1_9ACTN</name>